<keyword evidence="9" id="KW-1090">Inhibition of host innate immune response by virus</keyword>
<comment type="similarity">
    <text evidence="3 17">Belongs to the geminiviridae transcriptional activator protein family.</text>
</comment>
<dbReference type="PRINTS" id="PR00230">
    <property type="entry name" value="GEMCOATAL2"/>
</dbReference>
<evidence type="ECO:0000256" key="15">
    <source>
        <dbReference type="ARBA" id="ARBA00023200"/>
    </source>
</evidence>
<evidence type="ECO:0000256" key="18">
    <source>
        <dbReference type="SAM" id="MobiDB-lite"/>
    </source>
</evidence>
<evidence type="ECO:0000256" key="12">
    <source>
        <dbReference type="ARBA" id="ARBA00022833"/>
    </source>
</evidence>
<protein>
    <recommendedName>
        <fullName evidence="4 17">Transcriptional activator protein</fullName>
        <shortName evidence="17">TrAP</shortName>
    </recommendedName>
</protein>
<evidence type="ECO:0000313" key="19">
    <source>
        <dbReference type="EMBL" id="AHA80824.1"/>
    </source>
</evidence>
<keyword evidence="15 17" id="KW-1035">Host cytoplasm</keyword>
<comment type="function">
    <text evidence="17">Strong activator of the late viral genes promoters. Acts as a suppressor of RNA-mediated gene silencing, also known as post-transcriptional gene silencing (PTGS), a mechanism of plant viral defense that limits the accumulation of viral RNAs. Also suppresses the host basal defense by interacting with and inhibiting SNF1 kinase, a key regulator of cell metabolism implicated in innate antiviral defense. Determines pathogenicity.</text>
</comment>
<evidence type="ECO:0000256" key="1">
    <source>
        <dbReference type="ARBA" id="ARBA00004147"/>
    </source>
</evidence>
<feature type="compositionally biased region" description="Polar residues" evidence="18">
    <location>
        <begin position="1"/>
        <end position="12"/>
    </location>
</feature>
<evidence type="ECO:0000256" key="2">
    <source>
        <dbReference type="ARBA" id="ARBA00004192"/>
    </source>
</evidence>
<dbReference type="InterPro" id="IPR000942">
    <property type="entry name" value="Gemini_AL2"/>
</dbReference>
<keyword evidence="7 17" id="KW-1048">Host nucleus</keyword>
<dbReference type="GO" id="GO:0003677">
    <property type="term" value="F:DNA binding"/>
    <property type="evidence" value="ECO:0007669"/>
    <property type="project" value="UniProtKB-KW"/>
</dbReference>
<keyword evidence="10 17" id="KW-0479">Metal-binding</keyword>
<feature type="compositionally biased region" description="Polar residues" evidence="18">
    <location>
        <begin position="102"/>
        <end position="116"/>
    </location>
</feature>
<evidence type="ECO:0000256" key="11">
    <source>
        <dbReference type="ARBA" id="ARBA00022771"/>
    </source>
</evidence>
<gene>
    <name evidence="19" type="primary">AC2</name>
</gene>
<dbReference type="GO" id="GO:0019028">
    <property type="term" value="C:viral capsid"/>
    <property type="evidence" value="ECO:0007669"/>
    <property type="project" value="InterPro"/>
</dbReference>
<keyword evidence="16" id="KW-0899">Viral immunoevasion</keyword>
<keyword evidence="8 17" id="KW-0945">Host-virus interaction</keyword>
<feature type="region of interest" description="Disordered" evidence="18">
    <location>
        <begin position="1"/>
        <end position="28"/>
    </location>
</feature>
<keyword evidence="11 17" id="KW-0863">Zinc-finger</keyword>
<keyword evidence="13 17" id="KW-0238">DNA-binding</keyword>
<evidence type="ECO:0000256" key="17">
    <source>
        <dbReference type="RuleBase" id="RU363028"/>
    </source>
</evidence>
<evidence type="ECO:0000256" key="13">
    <source>
        <dbReference type="ARBA" id="ARBA00023125"/>
    </source>
</evidence>
<keyword evidence="5 17" id="KW-0941">Suppressor of RNA silencing</keyword>
<feature type="region of interest" description="Disordered" evidence="18">
    <location>
        <begin position="73"/>
        <end position="116"/>
    </location>
</feature>
<keyword evidence="6" id="KW-0597">Phosphoprotein</keyword>
<proteinExistence type="inferred from homology"/>
<dbReference type="GO" id="GO:0005198">
    <property type="term" value="F:structural molecule activity"/>
    <property type="evidence" value="ECO:0007669"/>
    <property type="project" value="InterPro"/>
</dbReference>
<evidence type="ECO:0000256" key="5">
    <source>
        <dbReference type="ARBA" id="ARBA00022463"/>
    </source>
</evidence>
<evidence type="ECO:0000256" key="6">
    <source>
        <dbReference type="ARBA" id="ARBA00022553"/>
    </source>
</evidence>
<evidence type="ECO:0000256" key="3">
    <source>
        <dbReference type="ARBA" id="ARBA00007672"/>
    </source>
</evidence>
<evidence type="ECO:0000256" key="10">
    <source>
        <dbReference type="ARBA" id="ARBA00022723"/>
    </source>
</evidence>
<comment type="subcellular location">
    <subcellularLocation>
        <location evidence="2 17">Host cytoplasm</location>
    </subcellularLocation>
    <subcellularLocation>
        <location evidence="1 17">Host nucleus</location>
    </subcellularLocation>
</comment>
<name>A0A088BHC2_9GEMI</name>
<evidence type="ECO:0000256" key="14">
    <source>
        <dbReference type="ARBA" id="ARBA00023159"/>
    </source>
</evidence>
<dbReference type="Pfam" id="PF01440">
    <property type="entry name" value="Gemini_AL2"/>
    <property type="match status" value="1"/>
</dbReference>
<feature type="compositionally biased region" description="Basic and acidic residues" evidence="18">
    <location>
        <begin position="86"/>
        <end position="97"/>
    </location>
</feature>
<evidence type="ECO:0000256" key="4">
    <source>
        <dbReference type="ARBA" id="ARBA00014388"/>
    </source>
</evidence>
<evidence type="ECO:0000256" key="16">
    <source>
        <dbReference type="ARBA" id="ARBA00023280"/>
    </source>
</evidence>
<keyword evidence="14 17" id="KW-0010">Activator</keyword>
<organism evidence="19">
    <name type="scientific">Bhendi yellow vein mosaic virus</name>
    <dbReference type="NCBI Taxonomy" id="120168"/>
    <lineage>
        <taxon>Viruses</taxon>
        <taxon>Monodnaviria</taxon>
        <taxon>Shotokuvirae</taxon>
        <taxon>Cressdnaviricota</taxon>
        <taxon>Repensiviricetes</taxon>
        <taxon>Geplafuvirales</taxon>
        <taxon>Geminiviridae</taxon>
        <taxon>Begomovirus</taxon>
        <taxon>Begomovirus abelmoschusflavi</taxon>
    </lineage>
</organism>
<comment type="domain">
    <text evidence="17">The zinc finger and the transactivation region are involved in PTGS suppression.</text>
</comment>
<evidence type="ECO:0000256" key="7">
    <source>
        <dbReference type="ARBA" id="ARBA00022562"/>
    </source>
</evidence>
<keyword evidence="12 17" id="KW-0862">Zinc</keyword>
<dbReference type="GO" id="GO:0042025">
    <property type="term" value="C:host cell nucleus"/>
    <property type="evidence" value="ECO:0007669"/>
    <property type="project" value="UniProtKB-SubCell"/>
</dbReference>
<evidence type="ECO:0000256" key="9">
    <source>
        <dbReference type="ARBA" id="ARBA00022632"/>
    </source>
</evidence>
<comment type="subunit">
    <text evidence="17">Monomer. Homodimer. Homooligomer. Self-interaction correlates with nuclear localization and efficient activation of transcription.</text>
</comment>
<accession>A0A088BHC2</accession>
<reference evidence="19" key="1">
    <citation type="submission" date="2013-01" db="EMBL/GenBank/DDBJ databases">
        <title>Molecular diversity of Bhendi yellow vein mosaic virus infecting okra in India.</title>
        <authorList>
            <person name="Venkataravanappa V."/>
            <person name="Lakshiminarayanareddy C.N."/>
            <person name="Jalali S."/>
            <person name="Krishnareddy M."/>
        </authorList>
    </citation>
    <scope>NUCLEOTIDE SEQUENCE</scope>
    <source>
        <strain evidence="19">OY92A</strain>
    </source>
</reference>
<sequence length="150" mass="17171">MQSSSPSRNHCTQLPIKVQHREAKRRTRRRRVDLECGCTYYLSINCHNHGFSHRGTHHCSSFNEWRLYLGGSKSPLFQNPQPRQPSIHDEHGHHNNEDPIQLQPSESSGSAQVFSNLPNLDDLTPSDWSFLKGIQNPSTQVSQQSRCNLT</sequence>
<evidence type="ECO:0000256" key="8">
    <source>
        <dbReference type="ARBA" id="ARBA00022581"/>
    </source>
</evidence>
<dbReference type="GO" id="GO:0030430">
    <property type="term" value="C:host cell cytoplasm"/>
    <property type="evidence" value="ECO:0007669"/>
    <property type="project" value="UniProtKB-SubCell"/>
</dbReference>
<dbReference type="GO" id="GO:0052170">
    <property type="term" value="P:symbiont-mediated suppression of host innate immune response"/>
    <property type="evidence" value="ECO:0007669"/>
    <property type="project" value="UniProtKB-KW"/>
</dbReference>
<dbReference type="EMBL" id="KC501922">
    <property type="protein sequence ID" value="AHA80824.1"/>
    <property type="molecule type" value="Genomic_DNA"/>
</dbReference>
<dbReference type="GO" id="GO:0008270">
    <property type="term" value="F:zinc ion binding"/>
    <property type="evidence" value="ECO:0007669"/>
    <property type="project" value="UniProtKB-KW"/>
</dbReference>